<dbReference type="EnsemblMetazoa" id="CapteT209641">
    <property type="protein sequence ID" value="CapteP209641"/>
    <property type="gene ID" value="CapteG209641"/>
</dbReference>
<keyword evidence="4" id="KW-0472">Membrane</keyword>
<evidence type="ECO:0000256" key="4">
    <source>
        <dbReference type="ARBA" id="ARBA00023136"/>
    </source>
</evidence>
<dbReference type="OrthoDB" id="6500128at2759"/>
<evidence type="ECO:0000313" key="8">
    <source>
        <dbReference type="Proteomes" id="UP000014760"/>
    </source>
</evidence>
<sequence length="248" mass="27941">MTLSSVLDYWGLENMRSLGRRSVVSEKYRVKKERSKFWRKTADDRSMENENKDDRHGDYEDITSINEREIGRMNSLLSKHIEFARYFAFLKVHGDMSFFDDLSNSTGALGTRLASDAALVQGATGSRLAIGAISVKRATGNSKAGKRNPLEESGKVAVETIGNIRTVASLTKEEYFIEAYQQLTAALYVKKRQSAHLQGLGFGLSFRILFFCHAAIYTLGAYSITEGELEYQYMFSEMVKAKKADESF</sequence>
<dbReference type="Gene3D" id="1.20.1560.10">
    <property type="entry name" value="ABC transporter type 1, transmembrane domain"/>
    <property type="match status" value="1"/>
</dbReference>
<reference evidence="6 8" key="2">
    <citation type="journal article" date="2013" name="Nature">
        <title>Insights into bilaterian evolution from three spiralian genomes.</title>
        <authorList>
            <person name="Simakov O."/>
            <person name="Marletaz F."/>
            <person name="Cho S.J."/>
            <person name="Edsinger-Gonzales E."/>
            <person name="Havlak P."/>
            <person name="Hellsten U."/>
            <person name="Kuo D.H."/>
            <person name="Larsson T."/>
            <person name="Lv J."/>
            <person name="Arendt D."/>
            <person name="Savage R."/>
            <person name="Osoegawa K."/>
            <person name="de Jong P."/>
            <person name="Grimwood J."/>
            <person name="Chapman J.A."/>
            <person name="Shapiro H."/>
            <person name="Aerts A."/>
            <person name="Otillar R.P."/>
            <person name="Terry A.Y."/>
            <person name="Boore J.L."/>
            <person name="Grigoriev I.V."/>
            <person name="Lindberg D.R."/>
            <person name="Seaver E.C."/>
            <person name="Weisblat D.A."/>
            <person name="Putnam N.H."/>
            <person name="Rokhsar D.S."/>
        </authorList>
    </citation>
    <scope>NUCLEOTIDE SEQUENCE</scope>
    <source>
        <strain evidence="6 8">I ESC-2004</strain>
    </source>
</reference>
<evidence type="ECO:0000256" key="3">
    <source>
        <dbReference type="ARBA" id="ARBA00022989"/>
    </source>
</evidence>
<evidence type="ECO:0000313" key="7">
    <source>
        <dbReference type="EnsemblMetazoa" id="CapteP209641"/>
    </source>
</evidence>
<keyword evidence="3" id="KW-1133">Transmembrane helix</keyword>
<feature type="domain" description="ABC transmembrane type-1" evidence="5">
    <location>
        <begin position="150"/>
        <end position="236"/>
    </location>
</feature>
<dbReference type="EMBL" id="KB292345">
    <property type="protein sequence ID" value="ELU17750.1"/>
    <property type="molecule type" value="Genomic_DNA"/>
</dbReference>
<reference evidence="8" key="1">
    <citation type="submission" date="2012-12" db="EMBL/GenBank/DDBJ databases">
        <authorList>
            <person name="Hellsten U."/>
            <person name="Grimwood J."/>
            <person name="Chapman J.A."/>
            <person name="Shapiro H."/>
            <person name="Aerts A."/>
            <person name="Otillar R.P."/>
            <person name="Terry A.Y."/>
            <person name="Boore J.L."/>
            <person name="Simakov O."/>
            <person name="Marletaz F."/>
            <person name="Cho S.-J."/>
            <person name="Edsinger-Gonzales E."/>
            <person name="Havlak P."/>
            <person name="Kuo D.-H."/>
            <person name="Larsson T."/>
            <person name="Lv J."/>
            <person name="Arendt D."/>
            <person name="Savage R."/>
            <person name="Osoegawa K."/>
            <person name="de Jong P."/>
            <person name="Lindberg D.R."/>
            <person name="Seaver E.C."/>
            <person name="Weisblat D.A."/>
            <person name="Putnam N.H."/>
            <person name="Grigoriev I.V."/>
            <person name="Rokhsar D.S."/>
        </authorList>
    </citation>
    <scope>NUCLEOTIDE SEQUENCE</scope>
    <source>
        <strain evidence="8">I ESC-2004</strain>
    </source>
</reference>
<reference evidence="7" key="3">
    <citation type="submission" date="2015-06" db="UniProtKB">
        <authorList>
            <consortium name="EnsemblMetazoa"/>
        </authorList>
    </citation>
    <scope>IDENTIFICATION</scope>
</reference>
<evidence type="ECO:0000256" key="1">
    <source>
        <dbReference type="ARBA" id="ARBA00004141"/>
    </source>
</evidence>
<dbReference type="Proteomes" id="UP000014760">
    <property type="component" value="Unassembled WGS sequence"/>
</dbReference>
<dbReference type="AlphaFoldDB" id="R7VLN6"/>
<dbReference type="InterPro" id="IPR039421">
    <property type="entry name" value="Type_1_exporter"/>
</dbReference>
<gene>
    <name evidence="6" type="ORF">CAPTEDRAFT_209641</name>
</gene>
<dbReference type="GO" id="GO:0005524">
    <property type="term" value="F:ATP binding"/>
    <property type="evidence" value="ECO:0007669"/>
    <property type="project" value="InterPro"/>
</dbReference>
<keyword evidence="2" id="KW-0812">Transmembrane</keyword>
<dbReference type="GO" id="GO:0140359">
    <property type="term" value="F:ABC-type transporter activity"/>
    <property type="evidence" value="ECO:0007669"/>
    <property type="project" value="InterPro"/>
</dbReference>
<comment type="subcellular location">
    <subcellularLocation>
        <location evidence="1">Membrane</location>
        <topology evidence="1">Multi-pass membrane protein</topology>
    </subcellularLocation>
</comment>
<keyword evidence="8" id="KW-1185">Reference proteome</keyword>
<proteinExistence type="predicted"/>
<dbReference type="PANTHER" id="PTHR24221:SF636">
    <property type="entry name" value="BILE SALT EXPORT PUMP"/>
    <property type="match status" value="1"/>
</dbReference>
<organism evidence="6">
    <name type="scientific">Capitella teleta</name>
    <name type="common">Polychaete worm</name>
    <dbReference type="NCBI Taxonomy" id="283909"/>
    <lineage>
        <taxon>Eukaryota</taxon>
        <taxon>Metazoa</taxon>
        <taxon>Spiralia</taxon>
        <taxon>Lophotrochozoa</taxon>
        <taxon>Annelida</taxon>
        <taxon>Polychaeta</taxon>
        <taxon>Sedentaria</taxon>
        <taxon>Scolecida</taxon>
        <taxon>Capitellidae</taxon>
        <taxon>Capitella</taxon>
    </lineage>
</organism>
<dbReference type="PANTHER" id="PTHR24221">
    <property type="entry name" value="ATP-BINDING CASSETTE SUB-FAMILY B"/>
    <property type="match status" value="1"/>
</dbReference>
<dbReference type="EMBL" id="AMQN01016725">
    <property type="status" value="NOT_ANNOTATED_CDS"/>
    <property type="molecule type" value="Genomic_DNA"/>
</dbReference>
<dbReference type="SUPFAM" id="SSF90123">
    <property type="entry name" value="ABC transporter transmembrane region"/>
    <property type="match status" value="1"/>
</dbReference>
<name>R7VLN6_CAPTE</name>
<protein>
    <recommendedName>
        <fullName evidence="5">ABC transmembrane type-1 domain-containing protein</fullName>
    </recommendedName>
</protein>
<dbReference type="Pfam" id="PF00664">
    <property type="entry name" value="ABC_membrane"/>
    <property type="match status" value="1"/>
</dbReference>
<dbReference type="PROSITE" id="PS50929">
    <property type="entry name" value="ABC_TM1F"/>
    <property type="match status" value="1"/>
</dbReference>
<dbReference type="InterPro" id="IPR036640">
    <property type="entry name" value="ABC1_TM_sf"/>
</dbReference>
<evidence type="ECO:0000313" key="6">
    <source>
        <dbReference type="EMBL" id="ELU17750.1"/>
    </source>
</evidence>
<accession>R7VLN6</accession>
<dbReference type="HOGENOM" id="CLU_1121008_0_0_1"/>
<evidence type="ECO:0000259" key="5">
    <source>
        <dbReference type="PROSITE" id="PS50929"/>
    </source>
</evidence>
<evidence type="ECO:0000256" key="2">
    <source>
        <dbReference type="ARBA" id="ARBA00022692"/>
    </source>
</evidence>
<dbReference type="GO" id="GO:0016324">
    <property type="term" value="C:apical plasma membrane"/>
    <property type="evidence" value="ECO:0007669"/>
    <property type="project" value="TreeGrafter"/>
</dbReference>
<dbReference type="InterPro" id="IPR011527">
    <property type="entry name" value="ABC1_TM_dom"/>
</dbReference>
<dbReference type="STRING" id="283909.R7VLN6"/>